<dbReference type="PANTHER" id="PTHR43857">
    <property type="entry name" value="BLR7761 PROTEIN"/>
    <property type="match status" value="1"/>
</dbReference>
<evidence type="ECO:0000313" key="1">
    <source>
        <dbReference type="EMBL" id="RKG52972.1"/>
    </source>
</evidence>
<dbReference type="Proteomes" id="UP000273105">
    <property type="component" value="Unassembled WGS sequence"/>
</dbReference>
<dbReference type="InterPro" id="IPR035959">
    <property type="entry name" value="RutC-like_sf"/>
</dbReference>
<accession>A0A3A8G1L4</accession>
<keyword evidence="5" id="KW-1185">Reference proteome</keyword>
<sequence>MQQNLHSVIHLMNPDTLYNPTPFAYSHIAQVNIHQLNRIVHISGQGGEQRDQTLATDFTIQLAQAMHNVQLALEAAKATLYDIAMLRILVCQYDQLKHQLIIQHLKALWQAHALPACTLIPVPCLALPDMQIEIEATAYCA</sequence>
<dbReference type="EMBL" id="RAXZ01000008">
    <property type="protein sequence ID" value="RKG52972.1"/>
    <property type="molecule type" value="Genomic_DNA"/>
</dbReference>
<reference evidence="4 5" key="1">
    <citation type="submission" date="2018-09" db="EMBL/GenBank/DDBJ databases">
        <title>The draft genome of Acinetobacter sp. strains.</title>
        <authorList>
            <person name="Qin J."/>
            <person name="Feng Y."/>
            <person name="Zong Z."/>
        </authorList>
    </citation>
    <scope>NUCLEOTIDE SEQUENCE [LARGE SCALE GENOMIC DNA]</scope>
    <source>
        <strain evidence="3 5">WCHAc060001</strain>
        <strain evidence="2 4">WCHAc060003</strain>
    </source>
</reference>
<dbReference type="SUPFAM" id="SSF55298">
    <property type="entry name" value="YjgF-like"/>
    <property type="match status" value="1"/>
</dbReference>
<gene>
    <name evidence="1" type="ORF">D7V64_08235</name>
    <name evidence="3" type="ORF">D9K79_08760</name>
    <name evidence="2" type="ORF">D9K80_03800</name>
</gene>
<organism evidence="1 6">
    <name type="scientific">Acinetobacter cumulans</name>
    <dbReference type="NCBI Taxonomy" id="2136182"/>
    <lineage>
        <taxon>Bacteria</taxon>
        <taxon>Pseudomonadati</taxon>
        <taxon>Pseudomonadota</taxon>
        <taxon>Gammaproteobacteria</taxon>
        <taxon>Moraxellales</taxon>
        <taxon>Moraxellaceae</taxon>
        <taxon>Acinetobacter</taxon>
    </lineage>
</organism>
<dbReference type="Proteomes" id="UP000267166">
    <property type="component" value="Unassembled WGS sequence"/>
</dbReference>
<dbReference type="Pfam" id="PF01042">
    <property type="entry name" value="Ribonuc_L-PSP"/>
    <property type="match status" value="1"/>
</dbReference>
<evidence type="ECO:0000313" key="3">
    <source>
        <dbReference type="EMBL" id="RLL46045.1"/>
    </source>
</evidence>
<comment type="caution">
    <text evidence="1">The sequence shown here is derived from an EMBL/GenBank/DDBJ whole genome shotgun (WGS) entry which is preliminary data.</text>
</comment>
<evidence type="ECO:0000313" key="2">
    <source>
        <dbReference type="EMBL" id="RLL37296.1"/>
    </source>
</evidence>
<dbReference type="RefSeq" id="WP_106984602.1">
    <property type="nucleotide sequence ID" value="NZ_CP035934.2"/>
</dbReference>
<protein>
    <submittedName>
        <fullName evidence="1">RidA family protein</fullName>
    </submittedName>
</protein>
<evidence type="ECO:0000313" key="5">
    <source>
        <dbReference type="Proteomes" id="UP000273105"/>
    </source>
</evidence>
<dbReference type="Proteomes" id="UP000281084">
    <property type="component" value="Unassembled WGS sequence"/>
</dbReference>
<dbReference type="Gene3D" id="3.30.1330.40">
    <property type="entry name" value="RutC-like"/>
    <property type="match status" value="1"/>
</dbReference>
<dbReference type="AlphaFoldDB" id="A0A3A8G1L4"/>
<dbReference type="EMBL" id="RCHE01000017">
    <property type="protein sequence ID" value="RLL46045.1"/>
    <property type="molecule type" value="Genomic_DNA"/>
</dbReference>
<evidence type="ECO:0000313" key="4">
    <source>
        <dbReference type="Proteomes" id="UP000267166"/>
    </source>
</evidence>
<dbReference type="EMBL" id="RCHD01000006">
    <property type="protein sequence ID" value="RLL37296.1"/>
    <property type="molecule type" value="Genomic_DNA"/>
</dbReference>
<reference evidence="1 6" key="2">
    <citation type="submission" date="2018-09" db="EMBL/GenBank/DDBJ databases">
        <title>The draft genome of Acinetobacter spp. strains.</title>
        <authorList>
            <person name="Qin J."/>
            <person name="Feng Y."/>
            <person name="Zong Z."/>
        </authorList>
    </citation>
    <scope>NUCLEOTIDE SEQUENCE [LARGE SCALE GENOMIC DNA]</scope>
    <source>
        <strain evidence="1 6">WCHAc060002</strain>
    </source>
</reference>
<dbReference type="PANTHER" id="PTHR43857:SF1">
    <property type="entry name" value="YJGH FAMILY PROTEIN"/>
    <property type="match status" value="1"/>
</dbReference>
<name>A0A3A8G1L4_9GAMM</name>
<proteinExistence type="predicted"/>
<evidence type="ECO:0000313" key="6">
    <source>
        <dbReference type="Proteomes" id="UP000281084"/>
    </source>
</evidence>
<dbReference type="InterPro" id="IPR006175">
    <property type="entry name" value="YjgF/YER057c/UK114"/>
</dbReference>
<accession>A0A498D1P5</accession>